<reference evidence="3" key="1">
    <citation type="submission" date="2023-07" db="EMBL/GenBank/DDBJ databases">
        <title>Dyadobacter sp. nov 'subterranea' isolated from contaminted grondwater.</title>
        <authorList>
            <person name="Szabo I."/>
            <person name="Al-Omari J."/>
            <person name="Szerdahelyi S.G."/>
            <person name="Rado J."/>
        </authorList>
    </citation>
    <scope>NUCLEOTIDE SEQUENCE [LARGE SCALE GENOMIC DNA]</scope>
    <source>
        <strain evidence="3">UP-52</strain>
    </source>
</reference>
<keyword evidence="1" id="KW-1133">Transmembrane helix</keyword>
<evidence type="ECO:0000313" key="3">
    <source>
        <dbReference type="Proteomes" id="UP000634134"/>
    </source>
</evidence>
<evidence type="ECO:0000256" key="1">
    <source>
        <dbReference type="SAM" id="Phobius"/>
    </source>
</evidence>
<organism evidence="2 3">
    <name type="scientific">Dyadobacter subterraneus</name>
    <dbReference type="NCBI Taxonomy" id="2773304"/>
    <lineage>
        <taxon>Bacteria</taxon>
        <taxon>Pseudomonadati</taxon>
        <taxon>Bacteroidota</taxon>
        <taxon>Cytophagia</taxon>
        <taxon>Cytophagales</taxon>
        <taxon>Spirosomataceae</taxon>
        <taxon>Dyadobacter</taxon>
    </lineage>
</organism>
<sequence>MLIAYLLKVSLILAILTLGYRWLIQFETFSKMNRVLLWNNVFAAWTLPFIPLPNWGPIEVQEEFHQQIQN</sequence>
<gene>
    <name evidence="2" type="ORF">IEE83_04150</name>
</gene>
<protein>
    <submittedName>
        <fullName evidence="2">Uncharacterized protein</fullName>
    </submittedName>
</protein>
<accession>A0ABR9W6I3</accession>
<evidence type="ECO:0000313" key="2">
    <source>
        <dbReference type="EMBL" id="MBE9461066.1"/>
    </source>
</evidence>
<dbReference type="EMBL" id="JACYGY010000001">
    <property type="protein sequence ID" value="MBE9461066.1"/>
    <property type="molecule type" value="Genomic_DNA"/>
</dbReference>
<proteinExistence type="predicted"/>
<name>A0ABR9W6I3_9BACT</name>
<dbReference type="Proteomes" id="UP000634134">
    <property type="component" value="Unassembled WGS sequence"/>
</dbReference>
<dbReference type="RefSeq" id="WP_194119360.1">
    <property type="nucleotide sequence ID" value="NZ_JACYGY010000001.1"/>
</dbReference>
<feature type="transmembrane region" description="Helical" evidence="1">
    <location>
        <begin position="6"/>
        <end position="23"/>
    </location>
</feature>
<comment type="caution">
    <text evidence="2">The sequence shown here is derived from an EMBL/GenBank/DDBJ whole genome shotgun (WGS) entry which is preliminary data.</text>
</comment>
<keyword evidence="3" id="KW-1185">Reference proteome</keyword>
<keyword evidence="1" id="KW-0812">Transmembrane</keyword>
<keyword evidence="1" id="KW-0472">Membrane</keyword>